<keyword evidence="2" id="KW-1185">Reference proteome</keyword>
<dbReference type="KEGG" id="vg:77927757"/>
<protein>
    <submittedName>
        <fullName evidence="1">Uncharacterized protein</fullName>
    </submittedName>
</protein>
<sequence>MTRPSCYNILMNEEEIVSYSFAVQIFKNEEGKFHYGVFQEIESEDEDDLQLLETGGADTLAEAAEMVGKSIKTLFSA</sequence>
<proteinExistence type="predicted"/>
<reference evidence="1 2" key="1">
    <citation type="submission" date="2021-03" db="EMBL/GenBank/DDBJ databases">
        <authorList>
            <person name="Alqahtani R."/>
            <person name="Behailu E."/>
            <person name="Cappabianca D.W."/>
            <person name="Csanadi-Schwartz K.M."/>
            <person name="Dalal A.S."/>
            <person name="Fahim M.S."/>
            <person name="Franklin J.M."/>
            <person name="Gluckman M.H."/>
            <person name="Levine C.J."/>
            <person name="Martin N."/>
            <person name="Milza N."/>
            <person name="Najmabadi R."/>
            <person name="Newman A.M."/>
            <person name="Pajunar M."/>
            <person name="Qalawee I."/>
            <person name="Rizvi A."/>
            <person name="Samuel A."/>
            <person name="Smith A."/>
            <person name="Swann F.E."/>
            <person name="Sweeney P."/>
            <person name="Torres N.R."/>
            <person name="Ventrone L."/>
            <person name="Ventura L."/>
            <person name="Wroe M."/>
            <person name="Acquaye N.A."/>
            <person name="Agnes T.J."/>
            <person name="Ahmed A."/>
            <person name="Ahmed S."/>
            <person name="Amodu B.A."/>
            <person name="Arefeayne N.F."/>
            <person name="Asamoah-Frimpong E.A."/>
            <person name="Attaran A."/>
            <person name="Barragan J.M."/>
            <person name="Baumgarten L.N."/>
            <person name="Berhane B."/>
            <person name="Beyene A."/>
            <person name="Bhattarai B."/>
            <person name="Biondokin D.V."/>
            <person name="Boone B.K."/>
            <person name="Burney S.Z."/>
            <person name="Cayanan J.T."/>
            <person name="Cesta G."/>
            <person name="Chang J."/>
            <person name="Chavez J."/>
            <person name="Chorbajian C."/>
            <person name="Christian S."/>
            <person name="Corns J.R."/>
            <person name="Corns N.R."/>
            <person name="Cowan J.T."/>
            <person name="Coyne C."/>
            <person name="Dadzie B."/>
            <person name="Datu D.V."/>
            <person name="Deng B.C."/>
            <person name="Der L."/>
            <person name="Dickerson K."/>
            <person name="Dozier E."/>
            <person name="Egbunine A.O."/>
            <person name="Farooq M."/>
            <person name="Fonge A.E."/>
            <person name="Ghomsi-Nono M.P."/>
            <person name="Giampietro H."/>
            <person name="Gunnison R.P."/>
            <person name="Han S.H."/>
            <person name="Hennigan A.J."/>
            <person name="Hong A.N."/>
            <person name="Ijomor E.C."/>
            <person name="Jalali A."/>
            <person name="Jamil T.Z."/>
            <person name="Jenkins C.R."/>
            <person name="Joseph M.A."/>
            <person name="Jowanowitch O.J."/>
            <person name="Kang D."/>
            <person name="Khan A."/>
            <person name="Khan Z.K."/>
            <person name="Kiewe T."/>
            <person name="Kjerulf A.B."/>
            <person name="Kolosey V."/>
            <person name="Kurup M."/>
            <person name="Lee V.H."/>
            <person name="Llontop-Maldonado V."/>
            <person name="Long P."/>
            <person name="Lu N."/>
            <person name="Majekodunmi A."/>
            <person name="Malik H.W."/>
            <person name="Marcellino S.C."/>
            <person name="Martinez L.A."/>
            <person name="Meher F.N."/>
            <person name="Michelin M.A."/>
            <person name="Mitchell K.G."/>
            <person name="Mullens W.J."/>
            <person name="Nwakama C."/>
            <person name="Nwosu F.T."/>
            <person name="Oboh E.C."/>
            <person name="Odujinrin O."/>
            <person name="Ogunsan O."/>
            <person name="O'Neill K."/>
            <person name="Oxlaj J.A."/>
            <person name="Patel A.K."/>
            <person name="Patel B.R."/>
            <person name="Pham Q."/>
            <person name="Porter J."/>
            <person name="Portes J."/>
            <person name="Prokopenko A."/>
            <person name="Quraishi M."/>
            <person name="Qureshi M."/>
            <person name="Rivera A."/>
            <person name="Rubalsky V."/>
            <person name="Saikali Y."/>
            <person name="Saqaf K."/>
            <person name="Saroya S.R."/>
            <person name="Seas A."/>
            <person name="Shadrick R.E."/>
            <person name="Sharda N."/>
            <person name="Sigindere M.T."/>
            <person name="Simbi V.G."/>
            <person name="Thuzar C."/>
            <person name="Tran K."/>
            <person name="Tran V.D."/>
            <person name="Trang W."/>
            <person name="Vaishnav N."/>
            <person name="Vuong K."/>
            <person name="Walker C."/>
            <person name="Wallace S.A."/>
            <person name="Warfield J.C."/>
            <person name="Wikina T."/>
            <person name="Wobbeking F.T."/>
            <person name="Worrent L.D."/>
            <person name="Yan T."/>
            <person name="Zehra A."/>
            <person name="Avazpour P."/>
            <person name="Kim F.M."/>
            <person name="Mason K."/>
            <person name="Nguyen D.A."/>
            <person name="Pettit S.M."/>
            <person name="Zhou O.J."/>
            <person name="Brissett D.L."/>
            <person name="Gualtieri C."/>
            <person name="Hufford T.M."/>
            <person name="Ko J.M."/>
            <person name="Novak J.K."/>
            <person name="Smith Z.M."/>
            <person name="Mayer-Bacon C."/>
            <person name="Erill I."/>
            <person name="Caruso S.M."/>
            <person name="Garlena R.A."/>
            <person name="Russell D.A."/>
            <person name="Pope W.H."/>
            <person name="Jacobs-Sera D."/>
            <person name="Hatfull G.F."/>
        </authorList>
    </citation>
    <scope>NUCLEOTIDE SEQUENCE [LARGE SCALE GENOMIC DNA]</scope>
</reference>
<dbReference type="GeneID" id="77927757"/>
<name>A0A8F2E6S3_9CAUD</name>
<dbReference type="RefSeq" id="YP_010652010.1">
    <property type="nucleotide sequence ID" value="NC_070784.1"/>
</dbReference>
<evidence type="ECO:0000313" key="2">
    <source>
        <dbReference type="Proteomes" id="UP000683399"/>
    </source>
</evidence>
<gene>
    <name evidence="1" type="primary">190</name>
    <name evidence="1" type="ORF">SEA_TUNATARTARE_190</name>
</gene>
<dbReference type="Proteomes" id="UP000683399">
    <property type="component" value="Segment"/>
</dbReference>
<organism evidence="1 2">
    <name type="scientific">Streptomyces phage TunaTartare</name>
    <dbReference type="NCBI Taxonomy" id="2848887"/>
    <lineage>
        <taxon>Viruses</taxon>
        <taxon>Duplodnaviria</taxon>
        <taxon>Heunggongvirae</taxon>
        <taxon>Uroviricota</taxon>
        <taxon>Caudoviricetes</taxon>
        <taxon>Stanwilliamsviridae</taxon>
        <taxon>Loccivirinae</taxon>
        <taxon>Faustvirus</taxon>
        <taxon>Faustvirus tunatartare</taxon>
    </lineage>
</organism>
<evidence type="ECO:0000313" key="1">
    <source>
        <dbReference type="EMBL" id="QWT30053.1"/>
    </source>
</evidence>
<accession>A0A8F2E6S3</accession>
<dbReference type="EMBL" id="MW822145">
    <property type="protein sequence ID" value="QWT30053.1"/>
    <property type="molecule type" value="Genomic_DNA"/>
</dbReference>